<dbReference type="AlphaFoldDB" id="A0AAN9R513"/>
<feature type="region of interest" description="Disordered" evidence="8">
    <location>
        <begin position="1"/>
        <end position="21"/>
    </location>
</feature>
<sequence length="267" mass="28977">MVAASDGIRNKKSKGDNKFVGVRQRPSGRWVAEIKDSVQKVRLWLGTFDTAEDAACAYDTAARALRGHNARTNFQLPATSSAGCGNKGRRGGGSSNYMPYIMEPFSFEDVCEHGPPDADDDAFLGALKAKLFDEKGLKKLKLNFPSPFPIASVESSATQNCSGKKLELPSSPNLPRLNEGATITCNDNVGSVNWSNDVAYDMSWPILICPETDMIHSDQGPSTSIRSGQANMVDMQLPLIGGEIWIPDQQQLVLSDENNTWFSSIGS</sequence>
<dbReference type="InterPro" id="IPR036955">
    <property type="entry name" value="AP2/ERF_dom_sf"/>
</dbReference>
<evidence type="ECO:0000256" key="3">
    <source>
        <dbReference type="ARBA" id="ARBA00023015"/>
    </source>
</evidence>
<dbReference type="Gene3D" id="3.30.730.10">
    <property type="entry name" value="AP2/ERF domain"/>
    <property type="match status" value="1"/>
</dbReference>
<keyword evidence="2" id="KW-0536">Nodulation</keyword>
<gene>
    <name evidence="10" type="ORF">VNO77_01146</name>
</gene>
<evidence type="ECO:0000256" key="6">
    <source>
        <dbReference type="ARBA" id="ARBA00023242"/>
    </source>
</evidence>
<keyword evidence="5" id="KW-0804">Transcription</keyword>
<evidence type="ECO:0000256" key="8">
    <source>
        <dbReference type="SAM" id="MobiDB-lite"/>
    </source>
</evidence>
<dbReference type="Proteomes" id="UP001367508">
    <property type="component" value="Unassembled WGS sequence"/>
</dbReference>
<keyword evidence="4" id="KW-0238">DNA-binding</keyword>
<dbReference type="GO" id="GO:0005634">
    <property type="term" value="C:nucleus"/>
    <property type="evidence" value="ECO:0007669"/>
    <property type="project" value="UniProtKB-SubCell"/>
</dbReference>
<dbReference type="EMBL" id="JAYMYQ010000001">
    <property type="protein sequence ID" value="KAK7359196.1"/>
    <property type="molecule type" value="Genomic_DNA"/>
</dbReference>
<accession>A0AAN9R513</accession>
<evidence type="ECO:0000256" key="1">
    <source>
        <dbReference type="ARBA" id="ARBA00004123"/>
    </source>
</evidence>
<dbReference type="FunFam" id="3.30.730.10:FF:000005">
    <property type="entry name" value="ethylene-responsive transcription factor RAP2-11"/>
    <property type="match status" value="1"/>
</dbReference>
<feature type="domain" description="AP2/ERF" evidence="9">
    <location>
        <begin position="18"/>
        <end position="75"/>
    </location>
</feature>
<dbReference type="SUPFAM" id="SSF54171">
    <property type="entry name" value="DNA-binding domain"/>
    <property type="match status" value="1"/>
</dbReference>
<dbReference type="InterPro" id="IPR016177">
    <property type="entry name" value="DNA-bd_dom_sf"/>
</dbReference>
<organism evidence="10 11">
    <name type="scientific">Canavalia gladiata</name>
    <name type="common">Sword bean</name>
    <name type="synonym">Dolichos gladiatus</name>
    <dbReference type="NCBI Taxonomy" id="3824"/>
    <lineage>
        <taxon>Eukaryota</taxon>
        <taxon>Viridiplantae</taxon>
        <taxon>Streptophyta</taxon>
        <taxon>Embryophyta</taxon>
        <taxon>Tracheophyta</taxon>
        <taxon>Spermatophyta</taxon>
        <taxon>Magnoliopsida</taxon>
        <taxon>eudicotyledons</taxon>
        <taxon>Gunneridae</taxon>
        <taxon>Pentapetalae</taxon>
        <taxon>rosids</taxon>
        <taxon>fabids</taxon>
        <taxon>Fabales</taxon>
        <taxon>Fabaceae</taxon>
        <taxon>Papilionoideae</taxon>
        <taxon>50 kb inversion clade</taxon>
        <taxon>NPAAA clade</taxon>
        <taxon>indigoferoid/millettioid clade</taxon>
        <taxon>Phaseoleae</taxon>
        <taxon>Canavalia</taxon>
    </lineage>
</organism>
<dbReference type="Pfam" id="PF00847">
    <property type="entry name" value="AP2"/>
    <property type="match status" value="1"/>
</dbReference>
<comment type="subcellular location">
    <subcellularLocation>
        <location evidence="1">Nucleus</location>
    </subcellularLocation>
</comment>
<evidence type="ECO:0000256" key="5">
    <source>
        <dbReference type="ARBA" id="ARBA00023163"/>
    </source>
</evidence>
<comment type="caution">
    <text evidence="10">The sequence shown here is derived from an EMBL/GenBank/DDBJ whole genome shotgun (WGS) entry which is preliminary data.</text>
</comment>
<comment type="similarity">
    <text evidence="7">Belongs to the AP2/ERF transcription factor family. ERF subfamily.</text>
</comment>
<keyword evidence="11" id="KW-1185">Reference proteome</keyword>
<dbReference type="PANTHER" id="PTHR31194">
    <property type="entry name" value="SHN SHINE , DNA BINDING / TRANSCRIPTION FACTOR"/>
    <property type="match status" value="1"/>
</dbReference>
<name>A0AAN9R513_CANGL</name>
<dbReference type="SMART" id="SM00380">
    <property type="entry name" value="AP2"/>
    <property type="match status" value="1"/>
</dbReference>
<evidence type="ECO:0000256" key="4">
    <source>
        <dbReference type="ARBA" id="ARBA00023125"/>
    </source>
</evidence>
<dbReference type="GO" id="GO:0009877">
    <property type="term" value="P:nodulation"/>
    <property type="evidence" value="ECO:0007669"/>
    <property type="project" value="UniProtKB-KW"/>
</dbReference>
<evidence type="ECO:0000256" key="2">
    <source>
        <dbReference type="ARBA" id="ARBA00022458"/>
    </source>
</evidence>
<evidence type="ECO:0000256" key="7">
    <source>
        <dbReference type="ARBA" id="ARBA00024343"/>
    </source>
</evidence>
<dbReference type="GO" id="GO:0003677">
    <property type="term" value="F:DNA binding"/>
    <property type="evidence" value="ECO:0007669"/>
    <property type="project" value="UniProtKB-KW"/>
</dbReference>
<reference evidence="10 11" key="1">
    <citation type="submission" date="2024-01" db="EMBL/GenBank/DDBJ databases">
        <title>The genomes of 5 underutilized Papilionoideae crops provide insights into root nodulation and disease resistanc.</title>
        <authorList>
            <person name="Jiang F."/>
        </authorList>
    </citation>
    <scope>NUCLEOTIDE SEQUENCE [LARGE SCALE GENOMIC DNA]</scope>
    <source>
        <strain evidence="10">LVBAO_FW01</strain>
        <tissue evidence="10">Leaves</tissue>
    </source>
</reference>
<dbReference type="CDD" id="cd00018">
    <property type="entry name" value="AP2"/>
    <property type="match status" value="1"/>
</dbReference>
<protein>
    <recommendedName>
        <fullName evidence="9">AP2/ERF domain-containing protein</fullName>
    </recommendedName>
</protein>
<evidence type="ECO:0000313" key="10">
    <source>
        <dbReference type="EMBL" id="KAK7359196.1"/>
    </source>
</evidence>
<dbReference type="InterPro" id="IPR001471">
    <property type="entry name" value="AP2/ERF_dom"/>
</dbReference>
<dbReference type="PROSITE" id="PS51032">
    <property type="entry name" value="AP2_ERF"/>
    <property type="match status" value="1"/>
</dbReference>
<keyword evidence="6" id="KW-0539">Nucleus</keyword>
<dbReference type="InterPro" id="IPR050913">
    <property type="entry name" value="AP2/ERF_ERF"/>
</dbReference>
<proteinExistence type="inferred from homology"/>
<dbReference type="GO" id="GO:0003700">
    <property type="term" value="F:DNA-binding transcription factor activity"/>
    <property type="evidence" value="ECO:0007669"/>
    <property type="project" value="InterPro"/>
</dbReference>
<keyword evidence="3" id="KW-0805">Transcription regulation</keyword>
<evidence type="ECO:0000313" key="11">
    <source>
        <dbReference type="Proteomes" id="UP001367508"/>
    </source>
</evidence>
<dbReference type="PRINTS" id="PR00367">
    <property type="entry name" value="ETHRSPELEMNT"/>
</dbReference>
<evidence type="ECO:0000259" key="9">
    <source>
        <dbReference type="PROSITE" id="PS51032"/>
    </source>
</evidence>
<dbReference type="PANTHER" id="PTHR31194:SF189">
    <property type="entry name" value="AP2_ERF DOMAIN-CONTAINING PROTEIN"/>
    <property type="match status" value="1"/>
</dbReference>